<accession>A0A482FF37</accession>
<organism evidence="2">
    <name type="scientific">Dysphania botrys</name>
    <name type="common">Jerusalem-oak goosefoot</name>
    <name type="synonym">Chenopodium botrys</name>
    <dbReference type="NCBI Taxonomy" id="240045"/>
    <lineage>
        <taxon>Eukaryota</taxon>
        <taxon>Viridiplantae</taxon>
        <taxon>Streptophyta</taxon>
        <taxon>Embryophyta</taxon>
        <taxon>Tracheophyta</taxon>
        <taxon>Spermatophyta</taxon>
        <taxon>Magnoliopsida</taxon>
        <taxon>eudicotyledons</taxon>
        <taxon>Gunneridae</taxon>
        <taxon>Pentapetalae</taxon>
        <taxon>Caryophyllales</taxon>
        <taxon>Chenopodiaceae</taxon>
        <taxon>Chenopodioideae</taxon>
        <taxon>Dysphanieae</taxon>
        <taxon>Dysphania</taxon>
    </lineage>
</organism>
<feature type="transmembrane region" description="Helical" evidence="1">
    <location>
        <begin position="59"/>
        <end position="81"/>
    </location>
</feature>
<evidence type="ECO:0000256" key="1">
    <source>
        <dbReference type="SAM" id="Phobius"/>
    </source>
</evidence>
<keyword evidence="1" id="KW-0472">Membrane</keyword>
<name>A0A482FF37_DYSBO</name>
<proteinExistence type="predicted"/>
<protein>
    <submittedName>
        <fullName evidence="2">AtpE</fullName>
    </submittedName>
</protein>
<keyword evidence="2" id="KW-0150">Chloroplast</keyword>
<keyword evidence="2" id="KW-0934">Plastid</keyword>
<dbReference type="AlphaFoldDB" id="A0A482FF37"/>
<evidence type="ECO:0000313" key="2">
    <source>
        <dbReference type="EMBL" id="QBO27370.1"/>
    </source>
</evidence>
<geneLocation type="chloroplast" evidence="2"/>
<keyword evidence="1" id="KW-0812">Transmembrane</keyword>
<sequence length="83" mass="10018">MYFSIFRDLFRYTNNILNTKLNTKQLKLTIIVLDLQLILRIPRIGRVGRFLYIFRGLGLWLWISSQVYECLLPILYIVLFLSY</sequence>
<reference evidence="2" key="1">
    <citation type="journal article" date="2018" name="Mitochondrial DNA Part B Resour">
        <title>Characterization of the complete plastome of Dysphania botrys, a candidate plant for cancer treatment.</title>
        <authorList>
            <person name="Chen Y."/>
            <person name="Yang Z."/>
        </authorList>
    </citation>
    <scope>NUCLEOTIDE SEQUENCE</scope>
</reference>
<dbReference type="EMBL" id="MH898873">
    <property type="protein sequence ID" value="QBO27370.1"/>
    <property type="molecule type" value="Genomic_DNA"/>
</dbReference>
<keyword evidence="1" id="KW-1133">Transmembrane helix</keyword>
<gene>
    <name evidence="2" type="primary">atpE</name>
</gene>